<dbReference type="RefSeq" id="WP_184173244.1">
    <property type="nucleotide sequence ID" value="NZ_JACHGF010000002.1"/>
</dbReference>
<dbReference type="InterPro" id="IPR016181">
    <property type="entry name" value="Acyl_CoA_acyltransferase"/>
</dbReference>
<dbReference type="Proteomes" id="UP000557307">
    <property type="component" value="Unassembled WGS sequence"/>
</dbReference>
<dbReference type="AlphaFoldDB" id="A0A840TJR3"/>
<comment type="caution">
    <text evidence="4">The sequence shown here is derived from an EMBL/GenBank/DDBJ whole genome shotgun (WGS) entry which is preliminary data.</text>
</comment>
<dbReference type="InterPro" id="IPR000182">
    <property type="entry name" value="GNAT_dom"/>
</dbReference>
<dbReference type="SUPFAM" id="SSF55729">
    <property type="entry name" value="Acyl-CoA N-acyltransferases (Nat)"/>
    <property type="match status" value="1"/>
</dbReference>
<evidence type="ECO:0000313" key="4">
    <source>
        <dbReference type="EMBL" id="MBB5283661.1"/>
    </source>
</evidence>
<keyword evidence="1 4" id="KW-0808">Transferase</keyword>
<keyword evidence="2" id="KW-0012">Acyltransferase</keyword>
<dbReference type="GO" id="GO:0016747">
    <property type="term" value="F:acyltransferase activity, transferring groups other than amino-acyl groups"/>
    <property type="evidence" value="ECO:0007669"/>
    <property type="project" value="InterPro"/>
</dbReference>
<name>A0A840TJR3_9BACT</name>
<protein>
    <submittedName>
        <fullName evidence="4">N-acetylglutamate synthase-like GNAT family acetyltransferase</fullName>
    </submittedName>
</protein>
<organism evidence="4 5">
    <name type="scientific">Rhabdobacter roseus</name>
    <dbReference type="NCBI Taxonomy" id="1655419"/>
    <lineage>
        <taxon>Bacteria</taxon>
        <taxon>Pseudomonadati</taxon>
        <taxon>Bacteroidota</taxon>
        <taxon>Cytophagia</taxon>
        <taxon>Cytophagales</taxon>
        <taxon>Cytophagaceae</taxon>
        <taxon>Rhabdobacter</taxon>
    </lineage>
</organism>
<dbReference type="Pfam" id="PF00583">
    <property type="entry name" value="Acetyltransf_1"/>
    <property type="match status" value="1"/>
</dbReference>
<accession>A0A840TJR3</accession>
<evidence type="ECO:0000259" key="3">
    <source>
        <dbReference type="PROSITE" id="PS51186"/>
    </source>
</evidence>
<evidence type="ECO:0000256" key="1">
    <source>
        <dbReference type="ARBA" id="ARBA00022679"/>
    </source>
</evidence>
<dbReference type="EMBL" id="JACHGF010000002">
    <property type="protein sequence ID" value="MBB5283661.1"/>
    <property type="molecule type" value="Genomic_DNA"/>
</dbReference>
<dbReference type="PROSITE" id="PS51186">
    <property type="entry name" value="GNAT"/>
    <property type="match status" value="1"/>
</dbReference>
<proteinExistence type="predicted"/>
<dbReference type="CDD" id="cd04301">
    <property type="entry name" value="NAT_SF"/>
    <property type="match status" value="1"/>
</dbReference>
<feature type="domain" description="N-acetyltransferase" evidence="3">
    <location>
        <begin position="2"/>
        <end position="145"/>
    </location>
</feature>
<gene>
    <name evidence="4" type="ORF">HNQ92_001787</name>
</gene>
<dbReference type="PANTHER" id="PTHR43877">
    <property type="entry name" value="AMINOALKYLPHOSPHONATE N-ACETYLTRANSFERASE-RELATED-RELATED"/>
    <property type="match status" value="1"/>
</dbReference>
<reference evidence="4 5" key="1">
    <citation type="submission" date="2020-08" db="EMBL/GenBank/DDBJ databases">
        <title>Genomic Encyclopedia of Type Strains, Phase IV (KMG-IV): sequencing the most valuable type-strain genomes for metagenomic binning, comparative biology and taxonomic classification.</title>
        <authorList>
            <person name="Goeker M."/>
        </authorList>
    </citation>
    <scope>NUCLEOTIDE SEQUENCE [LARGE SCALE GENOMIC DNA]</scope>
    <source>
        <strain evidence="4 5">DSM 105074</strain>
    </source>
</reference>
<dbReference type="InterPro" id="IPR050832">
    <property type="entry name" value="Bact_Acetyltransf"/>
</dbReference>
<keyword evidence="5" id="KW-1185">Reference proteome</keyword>
<sequence length="154" mass="18089">MINIRVYQEADLENILALLRLNTPRYFAPHEEADLVNYLNHEMEYYYLVEQDQQVRGCGGINLAEDGRTAKLSWDIIHPQYQGRGLGRALMQFRIQRIRELEGIKTISVRTSQLVYPFYEKFGLETREIVKNYWGEGLDLYRLDGSIDLFLAPK</sequence>
<evidence type="ECO:0000313" key="5">
    <source>
        <dbReference type="Proteomes" id="UP000557307"/>
    </source>
</evidence>
<evidence type="ECO:0000256" key="2">
    <source>
        <dbReference type="ARBA" id="ARBA00023315"/>
    </source>
</evidence>
<dbReference type="Gene3D" id="3.40.630.30">
    <property type="match status" value="1"/>
</dbReference>